<accession>A0A0A1TP18</accession>
<sequence length="151" mass="16423">MHTANILILTTAIVAETCTALGINCRGSGLCLGNNGILGNAQNNLRAMDPNQRFTDGQHITCVRASSPTHPFLCIFYQNTGRSWTVSQTIDHVQNLIDHECFACGSDPTDPGNDVKHGQLTANMVVNARRGMDQVLQVRTVDTRDVTDEKA</sequence>
<feature type="domain" description="Killer toxin Kp4" evidence="2">
    <location>
        <begin position="9"/>
        <end position="125"/>
    </location>
</feature>
<dbReference type="GO" id="GO:0005576">
    <property type="term" value="C:extracellular region"/>
    <property type="evidence" value="ECO:0007669"/>
    <property type="project" value="InterPro"/>
</dbReference>
<evidence type="ECO:0000259" key="2">
    <source>
        <dbReference type="Pfam" id="PF09044"/>
    </source>
</evidence>
<reference evidence="3 4" key="1">
    <citation type="journal article" date="2015" name="Genome Announc.">
        <title>Draft Genome Sequence and Gene Annotation of the Entomopathogenic Fungus Verticillium hemipterigenum.</title>
        <authorList>
            <person name="Horn F."/>
            <person name="Habel A."/>
            <person name="Scharf D.H."/>
            <person name="Dworschak J."/>
            <person name="Brakhage A.A."/>
            <person name="Guthke R."/>
            <person name="Hertweck C."/>
            <person name="Linde J."/>
        </authorList>
    </citation>
    <scope>NUCLEOTIDE SEQUENCE [LARGE SCALE GENOMIC DNA]</scope>
</reference>
<gene>
    <name evidence="3" type="ORF">VHEMI08889</name>
</gene>
<feature type="signal peptide" evidence="1">
    <location>
        <begin position="1"/>
        <end position="20"/>
    </location>
</feature>
<feature type="chain" id="PRO_5001979994" description="Killer toxin Kp4 domain-containing protein" evidence="1">
    <location>
        <begin position="21"/>
        <end position="151"/>
    </location>
</feature>
<dbReference type="Pfam" id="PF09044">
    <property type="entry name" value="Kp4"/>
    <property type="match status" value="1"/>
</dbReference>
<evidence type="ECO:0000313" key="4">
    <source>
        <dbReference type="Proteomes" id="UP000039046"/>
    </source>
</evidence>
<dbReference type="Proteomes" id="UP000039046">
    <property type="component" value="Unassembled WGS sequence"/>
</dbReference>
<dbReference type="InterPro" id="IPR011329">
    <property type="entry name" value="Killer_tox_Kp4/SMK"/>
</dbReference>
<evidence type="ECO:0000313" key="3">
    <source>
        <dbReference type="EMBL" id="CEJ93290.1"/>
    </source>
</evidence>
<dbReference type="EMBL" id="CDHN01000005">
    <property type="protein sequence ID" value="CEJ93290.1"/>
    <property type="molecule type" value="Genomic_DNA"/>
</dbReference>
<dbReference type="AlphaFoldDB" id="A0A0A1TP18"/>
<dbReference type="SUPFAM" id="SSF55221">
    <property type="entry name" value="Yeast killer toxins"/>
    <property type="match status" value="1"/>
</dbReference>
<keyword evidence="1" id="KW-0732">Signal</keyword>
<dbReference type="InterPro" id="IPR015131">
    <property type="entry name" value="Killer_tox_Kp4"/>
</dbReference>
<protein>
    <recommendedName>
        <fullName evidence="2">Killer toxin Kp4 domain-containing protein</fullName>
    </recommendedName>
</protein>
<keyword evidence="4" id="KW-1185">Reference proteome</keyword>
<dbReference type="HOGENOM" id="CLU_123452_0_0_1"/>
<dbReference type="OrthoDB" id="4177994at2759"/>
<organism evidence="3 4">
    <name type="scientific">[Torrubiella] hemipterigena</name>
    <dbReference type="NCBI Taxonomy" id="1531966"/>
    <lineage>
        <taxon>Eukaryota</taxon>
        <taxon>Fungi</taxon>
        <taxon>Dikarya</taxon>
        <taxon>Ascomycota</taxon>
        <taxon>Pezizomycotina</taxon>
        <taxon>Sordariomycetes</taxon>
        <taxon>Hypocreomycetidae</taxon>
        <taxon>Hypocreales</taxon>
        <taxon>Clavicipitaceae</taxon>
        <taxon>Clavicipitaceae incertae sedis</taxon>
        <taxon>'Torrubiella' clade</taxon>
    </lineage>
</organism>
<proteinExistence type="predicted"/>
<name>A0A0A1TP18_9HYPO</name>
<dbReference type="Gene3D" id="3.30.430.10">
    <property type="entry name" value="Killer Toxin P4, subunit A"/>
    <property type="match status" value="1"/>
</dbReference>
<evidence type="ECO:0000256" key="1">
    <source>
        <dbReference type="SAM" id="SignalP"/>
    </source>
</evidence>